<evidence type="ECO:0000256" key="1">
    <source>
        <dbReference type="ARBA" id="ARBA00022679"/>
    </source>
</evidence>
<reference evidence="6" key="1">
    <citation type="submission" date="2020-04" db="EMBL/GenBank/DDBJ databases">
        <authorList>
            <person name="Zhang T."/>
        </authorList>
    </citation>
    <scope>NUCLEOTIDE SEQUENCE</scope>
    <source>
        <strain evidence="6">HKST-UBA02</strain>
    </source>
</reference>
<accession>A0A956N964</accession>
<feature type="domain" description="Protein kinase" evidence="5">
    <location>
        <begin position="85"/>
        <end position="355"/>
    </location>
</feature>
<proteinExistence type="predicted"/>
<evidence type="ECO:0000256" key="4">
    <source>
        <dbReference type="ARBA" id="ARBA00022840"/>
    </source>
</evidence>
<dbReference type="PROSITE" id="PS00108">
    <property type="entry name" value="PROTEIN_KINASE_ST"/>
    <property type="match status" value="1"/>
</dbReference>
<dbReference type="InterPro" id="IPR027417">
    <property type="entry name" value="P-loop_NTPase"/>
</dbReference>
<evidence type="ECO:0000256" key="2">
    <source>
        <dbReference type="ARBA" id="ARBA00022741"/>
    </source>
</evidence>
<name>A0A956N964_UNCEI</name>
<reference evidence="6" key="2">
    <citation type="journal article" date="2021" name="Microbiome">
        <title>Successional dynamics and alternative stable states in a saline activated sludge microbial community over 9 years.</title>
        <authorList>
            <person name="Wang Y."/>
            <person name="Ye J."/>
            <person name="Ju F."/>
            <person name="Liu L."/>
            <person name="Boyd J.A."/>
            <person name="Deng Y."/>
            <person name="Parks D.H."/>
            <person name="Jiang X."/>
            <person name="Yin X."/>
            <person name="Woodcroft B.J."/>
            <person name="Tyson G.W."/>
            <person name="Hugenholtz P."/>
            <person name="Polz M.F."/>
            <person name="Zhang T."/>
        </authorList>
    </citation>
    <scope>NUCLEOTIDE SEQUENCE</scope>
    <source>
        <strain evidence="6">HKST-UBA02</strain>
    </source>
</reference>
<dbReference type="Pfam" id="PF13191">
    <property type="entry name" value="AAA_16"/>
    <property type="match status" value="1"/>
</dbReference>
<dbReference type="EMBL" id="JAGQHS010000004">
    <property type="protein sequence ID" value="MCA9754467.1"/>
    <property type="molecule type" value="Genomic_DNA"/>
</dbReference>
<keyword evidence="1" id="KW-0808">Transferase</keyword>
<keyword evidence="2" id="KW-0547">Nucleotide-binding</keyword>
<dbReference type="PANTHER" id="PTHR43289:SF34">
    <property type="entry name" value="SERINE_THREONINE-PROTEIN KINASE YBDM-RELATED"/>
    <property type="match status" value="1"/>
</dbReference>
<dbReference type="PROSITE" id="PS50011">
    <property type="entry name" value="PROTEIN_KINASE_DOM"/>
    <property type="match status" value="1"/>
</dbReference>
<dbReference type="SUPFAM" id="SSF56112">
    <property type="entry name" value="Protein kinase-like (PK-like)"/>
    <property type="match status" value="1"/>
</dbReference>
<dbReference type="InterPro" id="IPR041664">
    <property type="entry name" value="AAA_16"/>
</dbReference>
<sequence length="716" mass="78320">MKLAQLEDLYHRCLEASTDSRARLLEELSGQDHGAASLLRKMLASQEEPRGYVRWDLDEPGDRAEVQAAIGERTFSIGEVIAKRYRIEAFIAAGGMGEVYRAVELDLDSRVALKTIRNSLGSDPTFLDRLKQEVRLSRSIHHPHVCRVFDLGRDDRSGVAFLTMEFLDGPSLAERIRMRGRLRPDHCLALAGQMSAALDAAHLAGVVHRDFKPQNVLLVGSGREERAVVTDFGLAAPLTVTRAICGSKPGADPNVSEVVGTPAYMSPEQIRGTATGGAADVYAFGVVLYQACTGSLPFSHSDPGETLRAHVEDAPAPPSTLADLDPGWDEVILRAMAKDPADRYPTAGDSYRALVASVRPVSRRPIRSVDPSCRTVRQEGRPGVPELEPPLFGRQDELGELRRLVDSAGSDRSDVLRWSTVTGLPGIGKSRLLRAAFAEASSTDVPTLYVDFELRAGDPGRRGRAERVGERDRVDEQQRVGERAGVDHLDQIDEVRAVISGNAAGHPHLVFLNGLDRISEAERDALRALAGESGRALVIATSREPLGIPRERRLRLGPLEPRGSGWELLEERTRNASKSPGWSGLDRDALIEIAEELEGIPLALELAAARLGLLSPPQLLERLRRDLRILESSRKEGTSSLERSWLAWWELLAPADRQSLSALARDEVAHGHELVTEEVRVRLEETGWIQIEGAGAPAGSSGITMLRTVRRFLLGI</sequence>
<keyword evidence="3 6" id="KW-0418">Kinase</keyword>
<evidence type="ECO:0000313" key="7">
    <source>
        <dbReference type="Proteomes" id="UP000739538"/>
    </source>
</evidence>
<dbReference type="Gene3D" id="3.40.50.300">
    <property type="entry name" value="P-loop containing nucleotide triphosphate hydrolases"/>
    <property type="match status" value="1"/>
</dbReference>
<dbReference type="InterPro" id="IPR000719">
    <property type="entry name" value="Prot_kinase_dom"/>
</dbReference>
<evidence type="ECO:0000313" key="6">
    <source>
        <dbReference type="EMBL" id="MCA9754467.1"/>
    </source>
</evidence>
<dbReference type="CDD" id="cd14014">
    <property type="entry name" value="STKc_PknB_like"/>
    <property type="match status" value="1"/>
</dbReference>
<organism evidence="6 7">
    <name type="scientific">Eiseniibacteriota bacterium</name>
    <dbReference type="NCBI Taxonomy" id="2212470"/>
    <lineage>
        <taxon>Bacteria</taxon>
        <taxon>Candidatus Eiseniibacteriota</taxon>
    </lineage>
</organism>
<comment type="caution">
    <text evidence="6">The sequence shown here is derived from an EMBL/GenBank/DDBJ whole genome shotgun (WGS) entry which is preliminary data.</text>
</comment>
<evidence type="ECO:0000259" key="5">
    <source>
        <dbReference type="PROSITE" id="PS50011"/>
    </source>
</evidence>
<dbReference type="PANTHER" id="PTHR43289">
    <property type="entry name" value="MITOGEN-ACTIVATED PROTEIN KINASE KINASE KINASE 20-RELATED"/>
    <property type="match status" value="1"/>
</dbReference>
<dbReference type="Gene3D" id="3.30.200.20">
    <property type="entry name" value="Phosphorylase Kinase, domain 1"/>
    <property type="match status" value="1"/>
</dbReference>
<dbReference type="GO" id="GO:0005524">
    <property type="term" value="F:ATP binding"/>
    <property type="evidence" value="ECO:0007669"/>
    <property type="project" value="UniProtKB-KW"/>
</dbReference>
<dbReference type="Gene3D" id="1.10.510.10">
    <property type="entry name" value="Transferase(Phosphotransferase) domain 1"/>
    <property type="match status" value="1"/>
</dbReference>
<dbReference type="GO" id="GO:0004674">
    <property type="term" value="F:protein serine/threonine kinase activity"/>
    <property type="evidence" value="ECO:0007669"/>
    <property type="project" value="TreeGrafter"/>
</dbReference>
<dbReference type="AlphaFoldDB" id="A0A956N964"/>
<dbReference type="SUPFAM" id="SSF52540">
    <property type="entry name" value="P-loop containing nucleoside triphosphate hydrolases"/>
    <property type="match status" value="1"/>
</dbReference>
<gene>
    <name evidence="6" type="ORF">KDA27_01590</name>
</gene>
<protein>
    <submittedName>
        <fullName evidence="6">Serine/threonine-protein kinase PknK</fullName>
    </submittedName>
</protein>
<dbReference type="Proteomes" id="UP000739538">
    <property type="component" value="Unassembled WGS sequence"/>
</dbReference>
<evidence type="ECO:0000256" key="3">
    <source>
        <dbReference type="ARBA" id="ARBA00022777"/>
    </source>
</evidence>
<dbReference type="Pfam" id="PF00069">
    <property type="entry name" value="Pkinase"/>
    <property type="match status" value="1"/>
</dbReference>
<dbReference type="InterPro" id="IPR011009">
    <property type="entry name" value="Kinase-like_dom_sf"/>
</dbReference>
<keyword evidence="4" id="KW-0067">ATP-binding</keyword>
<dbReference type="InterPro" id="IPR008271">
    <property type="entry name" value="Ser/Thr_kinase_AS"/>
</dbReference>